<protein>
    <submittedName>
        <fullName evidence="1">Uncharacterized protein</fullName>
    </submittedName>
</protein>
<reference evidence="1" key="1">
    <citation type="submission" date="2014-09" db="EMBL/GenBank/DDBJ databases">
        <authorList>
            <person name="Magalhaes I.L.F."/>
            <person name="Oliveira U."/>
            <person name="Santos F.R."/>
            <person name="Vidigal T.H.D.A."/>
            <person name="Brescovit A.D."/>
            <person name="Santos A.J."/>
        </authorList>
    </citation>
    <scope>NUCLEOTIDE SEQUENCE</scope>
    <source>
        <tissue evidence="1">Shoot tissue taken approximately 20 cm above the soil surface</tissue>
    </source>
</reference>
<organism evidence="1">
    <name type="scientific">Arundo donax</name>
    <name type="common">Giant reed</name>
    <name type="synonym">Donax arundinaceus</name>
    <dbReference type="NCBI Taxonomy" id="35708"/>
    <lineage>
        <taxon>Eukaryota</taxon>
        <taxon>Viridiplantae</taxon>
        <taxon>Streptophyta</taxon>
        <taxon>Embryophyta</taxon>
        <taxon>Tracheophyta</taxon>
        <taxon>Spermatophyta</taxon>
        <taxon>Magnoliopsida</taxon>
        <taxon>Liliopsida</taxon>
        <taxon>Poales</taxon>
        <taxon>Poaceae</taxon>
        <taxon>PACMAD clade</taxon>
        <taxon>Arundinoideae</taxon>
        <taxon>Arundineae</taxon>
        <taxon>Arundo</taxon>
    </lineage>
</organism>
<proteinExistence type="predicted"/>
<dbReference type="EMBL" id="GBRH01173933">
    <property type="protein sequence ID" value="JAE23963.1"/>
    <property type="molecule type" value="Transcribed_RNA"/>
</dbReference>
<accession>A0A0A9GTS6</accession>
<sequence>MLWSCKLNKFLHRTHSLTAISLRYGMPNC</sequence>
<reference evidence="1" key="2">
    <citation type="journal article" date="2015" name="Data Brief">
        <title>Shoot transcriptome of the giant reed, Arundo donax.</title>
        <authorList>
            <person name="Barrero R.A."/>
            <person name="Guerrero F.D."/>
            <person name="Moolhuijzen P."/>
            <person name="Goolsby J.A."/>
            <person name="Tidwell J."/>
            <person name="Bellgard S.E."/>
            <person name="Bellgard M.I."/>
        </authorList>
    </citation>
    <scope>NUCLEOTIDE SEQUENCE</scope>
    <source>
        <tissue evidence="1">Shoot tissue taken approximately 20 cm above the soil surface</tissue>
    </source>
</reference>
<name>A0A0A9GTS6_ARUDO</name>
<dbReference type="AlphaFoldDB" id="A0A0A9GTS6"/>
<evidence type="ECO:0000313" key="1">
    <source>
        <dbReference type="EMBL" id="JAE23963.1"/>
    </source>
</evidence>